<comment type="caution">
    <text evidence="4">The sequence shown here is derived from an EMBL/GenBank/DDBJ whole genome shotgun (WGS) entry which is preliminary data.</text>
</comment>
<evidence type="ECO:0000313" key="4">
    <source>
        <dbReference type="EMBL" id="KAK1292774.1"/>
    </source>
</evidence>
<dbReference type="Pfam" id="PF00201">
    <property type="entry name" value="UDPGT"/>
    <property type="match status" value="1"/>
</dbReference>
<gene>
    <name evidence="4" type="primary">UGT73B1</name>
    <name evidence="4" type="ORF">QJS10_CPB17g00121</name>
</gene>
<keyword evidence="3" id="KW-0328">Glycosyltransferase</keyword>
<dbReference type="GO" id="GO:0035251">
    <property type="term" value="F:UDP-glucosyltransferase activity"/>
    <property type="evidence" value="ECO:0007669"/>
    <property type="project" value="TreeGrafter"/>
</dbReference>
<dbReference type="SUPFAM" id="SSF53756">
    <property type="entry name" value="UDP-Glycosyltransferase/glycogen phosphorylase"/>
    <property type="match status" value="1"/>
</dbReference>
<reference evidence="4" key="2">
    <citation type="submission" date="2023-06" db="EMBL/GenBank/DDBJ databases">
        <authorList>
            <person name="Ma L."/>
            <person name="Liu K.-W."/>
            <person name="Li Z."/>
            <person name="Hsiao Y.-Y."/>
            <person name="Qi Y."/>
            <person name="Fu T."/>
            <person name="Tang G."/>
            <person name="Zhang D."/>
            <person name="Sun W.-H."/>
            <person name="Liu D.-K."/>
            <person name="Li Y."/>
            <person name="Chen G.-Z."/>
            <person name="Liu X.-D."/>
            <person name="Liao X.-Y."/>
            <person name="Jiang Y.-T."/>
            <person name="Yu X."/>
            <person name="Hao Y."/>
            <person name="Huang J."/>
            <person name="Zhao X.-W."/>
            <person name="Ke S."/>
            <person name="Chen Y.-Y."/>
            <person name="Wu W.-L."/>
            <person name="Hsu J.-L."/>
            <person name="Lin Y.-F."/>
            <person name="Huang M.-D."/>
            <person name="Li C.-Y."/>
            <person name="Huang L."/>
            <person name="Wang Z.-W."/>
            <person name="Zhao X."/>
            <person name="Zhong W.-Y."/>
            <person name="Peng D.-H."/>
            <person name="Ahmad S."/>
            <person name="Lan S."/>
            <person name="Zhang J.-S."/>
            <person name="Tsai W.-C."/>
            <person name="Van De Peer Y."/>
            <person name="Liu Z.-J."/>
        </authorList>
    </citation>
    <scope>NUCLEOTIDE SEQUENCE</scope>
    <source>
        <strain evidence="4">CP</strain>
        <tissue evidence="4">Leaves</tissue>
    </source>
</reference>
<evidence type="ECO:0000256" key="1">
    <source>
        <dbReference type="ARBA" id="ARBA00009995"/>
    </source>
</evidence>
<protein>
    <submittedName>
        <fullName evidence="4">UDP-glycosyltransferase 73B1</fullName>
    </submittedName>
</protein>
<dbReference type="EMBL" id="JAUJYO010000017">
    <property type="protein sequence ID" value="KAK1292774.1"/>
    <property type="molecule type" value="Genomic_DNA"/>
</dbReference>
<accession>A0AAV9CWD7</accession>
<evidence type="ECO:0000313" key="5">
    <source>
        <dbReference type="Proteomes" id="UP001180020"/>
    </source>
</evidence>
<name>A0AAV9CWD7_ACOCL</name>
<dbReference type="AlphaFoldDB" id="A0AAV9CWD7"/>
<dbReference type="InterPro" id="IPR035595">
    <property type="entry name" value="UDP_glycos_trans_CS"/>
</dbReference>
<dbReference type="PROSITE" id="PS00375">
    <property type="entry name" value="UDPGT"/>
    <property type="match status" value="1"/>
</dbReference>
<dbReference type="PANTHER" id="PTHR48047">
    <property type="entry name" value="GLYCOSYLTRANSFERASE"/>
    <property type="match status" value="1"/>
</dbReference>
<evidence type="ECO:0000256" key="2">
    <source>
        <dbReference type="ARBA" id="ARBA00022679"/>
    </source>
</evidence>
<dbReference type="CDD" id="cd03784">
    <property type="entry name" value="GT1_Gtf-like"/>
    <property type="match status" value="1"/>
</dbReference>
<proteinExistence type="inferred from homology"/>
<dbReference type="Gene3D" id="3.40.50.2000">
    <property type="entry name" value="Glycogen Phosphorylase B"/>
    <property type="match status" value="1"/>
</dbReference>
<dbReference type="InterPro" id="IPR002213">
    <property type="entry name" value="UDP_glucos_trans"/>
</dbReference>
<keyword evidence="2 3" id="KW-0808">Transferase</keyword>
<evidence type="ECO:0000256" key="3">
    <source>
        <dbReference type="RuleBase" id="RU003718"/>
    </source>
</evidence>
<reference evidence="4" key="1">
    <citation type="journal article" date="2023" name="Nat. Commun.">
        <title>Diploid and tetraploid genomes of Acorus and the evolution of monocots.</title>
        <authorList>
            <person name="Ma L."/>
            <person name="Liu K.W."/>
            <person name="Li Z."/>
            <person name="Hsiao Y.Y."/>
            <person name="Qi Y."/>
            <person name="Fu T."/>
            <person name="Tang G.D."/>
            <person name="Zhang D."/>
            <person name="Sun W.H."/>
            <person name="Liu D.K."/>
            <person name="Li Y."/>
            <person name="Chen G.Z."/>
            <person name="Liu X.D."/>
            <person name="Liao X.Y."/>
            <person name="Jiang Y.T."/>
            <person name="Yu X."/>
            <person name="Hao Y."/>
            <person name="Huang J."/>
            <person name="Zhao X.W."/>
            <person name="Ke S."/>
            <person name="Chen Y.Y."/>
            <person name="Wu W.L."/>
            <person name="Hsu J.L."/>
            <person name="Lin Y.F."/>
            <person name="Huang M.D."/>
            <person name="Li C.Y."/>
            <person name="Huang L."/>
            <person name="Wang Z.W."/>
            <person name="Zhao X."/>
            <person name="Zhong W.Y."/>
            <person name="Peng D.H."/>
            <person name="Ahmad S."/>
            <person name="Lan S."/>
            <person name="Zhang J.S."/>
            <person name="Tsai W.C."/>
            <person name="Van de Peer Y."/>
            <person name="Liu Z.J."/>
        </authorList>
    </citation>
    <scope>NUCLEOTIDE SEQUENCE</scope>
    <source>
        <strain evidence="4">CP</strain>
    </source>
</reference>
<dbReference type="Proteomes" id="UP001180020">
    <property type="component" value="Unassembled WGS sequence"/>
</dbReference>
<sequence>MHMIKLDEIARGLEMSGYDFVWAVRSKTWVVPDGLEGRGLVLHGWAPQRRVLAHRAMGGFMSHCGWNSVLEGLSAEKPMMAWPMMAEQHLNAKFVMYKLQARLKIPTRKPWEDGFVVKRAVIAEGI</sequence>
<dbReference type="PANTHER" id="PTHR48047:SF236">
    <property type="entry name" value="UDP-GLYCOSYLTRANSFERASE 90A1"/>
    <property type="match status" value="1"/>
</dbReference>
<comment type="similarity">
    <text evidence="1 3">Belongs to the UDP-glycosyltransferase family.</text>
</comment>
<organism evidence="4 5">
    <name type="scientific">Acorus calamus</name>
    <name type="common">Sweet flag</name>
    <dbReference type="NCBI Taxonomy" id="4465"/>
    <lineage>
        <taxon>Eukaryota</taxon>
        <taxon>Viridiplantae</taxon>
        <taxon>Streptophyta</taxon>
        <taxon>Embryophyta</taxon>
        <taxon>Tracheophyta</taxon>
        <taxon>Spermatophyta</taxon>
        <taxon>Magnoliopsida</taxon>
        <taxon>Liliopsida</taxon>
        <taxon>Acoraceae</taxon>
        <taxon>Acorus</taxon>
    </lineage>
</organism>
<keyword evidence="5" id="KW-1185">Reference proteome</keyword>